<sequence length="155" mass="16694">MFLHRLAFVLPALALVACAAPMAPAGSIDQSAASAELRAAETAFAASMARRDLAAFSALVADDAVFINGGQALHGKARILEHWKRFFDGPQAPFSWKPETAEANLLGTMGYTRGPVTSPEGKVVAHFHSTWRRQPDGQWRVVFDNGDRACDCAKP</sequence>
<feature type="signal peptide" evidence="1">
    <location>
        <begin position="1"/>
        <end position="19"/>
    </location>
</feature>
<protein>
    <submittedName>
        <fullName evidence="3">Nuclear transport factor 2 family protein</fullName>
    </submittedName>
</protein>
<dbReference type="Gene3D" id="3.10.450.50">
    <property type="match status" value="1"/>
</dbReference>
<dbReference type="EMBL" id="JAEDAO010000001">
    <property type="protein sequence ID" value="MBK0391767.1"/>
    <property type="molecule type" value="Genomic_DNA"/>
</dbReference>
<evidence type="ECO:0000313" key="3">
    <source>
        <dbReference type="EMBL" id="MBK0391767.1"/>
    </source>
</evidence>
<keyword evidence="1" id="KW-0732">Signal</keyword>
<dbReference type="Proteomes" id="UP000617041">
    <property type="component" value="Unassembled WGS sequence"/>
</dbReference>
<evidence type="ECO:0000313" key="4">
    <source>
        <dbReference type="Proteomes" id="UP000617041"/>
    </source>
</evidence>
<keyword evidence="4" id="KW-1185">Reference proteome</keyword>
<dbReference type="Pfam" id="PF14534">
    <property type="entry name" value="DUF4440"/>
    <property type="match status" value="1"/>
</dbReference>
<accession>A0A934PZY9</accession>
<dbReference type="PROSITE" id="PS51257">
    <property type="entry name" value="PROKAR_LIPOPROTEIN"/>
    <property type="match status" value="1"/>
</dbReference>
<name>A0A934PZY9_9BURK</name>
<comment type="caution">
    <text evidence="3">The sequence shown here is derived from an EMBL/GenBank/DDBJ whole genome shotgun (WGS) entry which is preliminary data.</text>
</comment>
<feature type="chain" id="PRO_5037321599" evidence="1">
    <location>
        <begin position="20"/>
        <end position="155"/>
    </location>
</feature>
<dbReference type="AlphaFoldDB" id="A0A934PZY9"/>
<dbReference type="InterPro" id="IPR032710">
    <property type="entry name" value="NTF2-like_dom_sf"/>
</dbReference>
<dbReference type="RefSeq" id="WP_200786566.1">
    <property type="nucleotide sequence ID" value="NZ_JAEDAO010000001.1"/>
</dbReference>
<dbReference type="InterPro" id="IPR027843">
    <property type="entry name" value="DUF4440"/>
</dbReference>
<organism evidence="3 4">
    <name type="scientific">Ramlibacter algicola</name>
    <dbReference type="NCBI Taxonomy" id="2795217"/>
    <lineage>
        <taxon>Bacteria</taxon>
        <taxon>Pseudomonadati</taxon>
        <taxon>Pseudomonadota</taxon>
        <taxon>Betaproteobacteria</taxon>
        <taxon>Burkholderiales</taxon>
        <taxon>Comamonadaceae</taxon>
        <taxon>Ramlibacter</taxon>
    </lineage>
</organism>
<gene>
    <name evidence="3" type="ORF">I8E28_04120</name>
</gene>
<dbReference type="SUPFAM" id="SSF54427">
    <property type="entry name" value="NTF2-like"/>
    <property type="match status" value="1"/>
</dbReference>
<feature type="domain" description="DUF4440" evidence="2">
    <location>
        <begin position="37"/>
        <end position="141"/>
    </location>
</feature>
<evidence type="ECO:0000259" key="2">
    <source>
        <dbReference type="Pfam" id="PF14534"/>
    </source>
</evidence>
<evidence type="ECO:0000256" key="1">
    <source>
        <dbReference type="SAM" id="SignalP"/>
    </source>
</evidence>
<reference evidence="3" key="1">
    <citation type="submission" date="2020-12" db="EMBL/GenBank/DDBJ databases">
        <title>Ramlibacter sp. nov., isolated from a freshwater alga, Cryptomonas.</title>
        <authorList>
            <person name="Kim H.M."/>
            <person name="Jeon C.O."/>
        </authorList>
    </citation>
    <scope>NUCLEOTIDE SEQUENCE</scope>
    <source>
        <strain evidence="3">CrO1</strain>
    </source>
</reference>
<proteinExistence type="predicted"/>